<organism evidence="2 3">
    <name type="scientific">Streptomyces kunmingensis</name>
    <dbReference type="NCBI Taxonomy" id="68225"/>
    <lineage>
        <taxon>Bacteria</taxon>
        <taxon>Bacillati</taxon>
        <taxon>Actinomycetota</taxon>
        <taxon>Actinomycetes</taxon>
        <taxon>Kitasatosporales</taxon>
        <taxon>Streptomycetaceae</taxon>
        <taxon>Streptomyces</taxon>
    </lineage>
</organism>
<dbReference type="EMBL" id="JAOZYB010000024">
    <property type="protein sequence ID" value="MEB3959761.1"/>
    <property type="molecule type" value="Genomic_DNA"/>
</dbReference>
<keyword evidence="1" id="KW-0732">Signal</keyword>
<keyword evidence="3" id="KW-1185">Reference proteome</keyword>
<proteinExistence type="predicted"/>
<name>A0ABU6C6M6_9ACTN</name>
<evidence type="ECO:0008006" key="4">
    <source>
        <dbReference type="Google" id="ProtNLM"/>
    </source>
</evidence>
<dbReference type="RefSeq" id="WP_324766730.1">
    <property type="nucleotide sequence ID" value="NZ_BAAATS010000014.1"/>
</dbReference>
<evidence type="ECO:0000313" key="2">
    <source>
        <dbReference type="EMBL" id="MEB3959761.1"/>
    </source>
</evidence>
<gene>
    <name evidence="2" type="ORF">OKJ48_05785</name>
</gene>
<accession>A0ABU6C6M6</accession>
<evidence type="ECO:0000256" key="1">
    <source>
        <dbReference type="SAM" id="SignalP"/>
    </source>
</evidence>
<protein>
    <recommendedName>
        <fullName evidence="4">Secreted protein</fullName>
    </recommendedName>
</protein>
<evidence type="ECO:0000313" key="3">
    <source>
        <dbReference type="Proteomes" id="UP001352223"/>
    </source>
</evidence>
<feature type="signal peptide" evidence="1">
    <location>
        <begin position="1"/>
        <end position="35"/>
    </location>
</feature>
<sequence>MSVVRRVTAARTARVAAVAAATALATMAAVAPASAAGVELNGSWAPFNRCPVDSPTMLTADGVADTAICISSSSASGSIKLGSSQVPTGRTDLQAGVITHADGTSTVVSPPEGALVAAPATLPGGLLGLMCPNNTPVVGAICKQLADAKLNKVVATVESVNTPTDFQLLAGVMEGQPILSLPVRIKLDNPFLGDKCYIGSAKDPVVLRPQNATAPDVSVDAFDPDGTENPDGVLNRIVAVNANQGDSTYSVPGANGCGFLGALNFAVNLKSALPSASGKNNVVLNSASTHVAMFADPTTAAPNEGALLSQHWHAGVK</sequence>
<comment type="caution">
    <text evidence="2">The sequence shown here is derived from an EMBL/GenBank/DDBJ whole genome shotgun (WGS) entry which is preliminary data.</text>
</comment>
<feature type="chain" id="PRO_5046433812" description="Secreted protein" evidence="1">
    <location>
        <begin position="36"/>
        <end position="317"/>
    </location>
</feature>
<reference evidence="2 3" key="1">
    <citation type="submission" date="2022-10" db="EMBL/GenBank/DDBJ databases">
        <authorList>
            <person name="Xie J."/>
            <person name="Shen N."/>
        </authorList>
    </citation>
    <scope>NUCLEOTIDE SEQUENCE [LARGE SCALE GENOMIC DNA]</scope>
    <source>
        <strain evidence="2 3">DSM 41681</strain>
    </source>
</reference>
<dbReference type="Proteomes" id="UP001352223">
    <property type="component" value="Unassembled WGS sequence"/>
</dbReference>